<keyword evidence="8" id="KW-1185">Reference proteome</keyword>
<dbReference type="SMART" id="SM00364">
    <property type="entry name" value="LRR_BAC"/>
    <property type="match status" value="13"/>
</dbReference>
<dbReference type="Proteomes" id="UP000053097">
    <property type="component" value="Unassembled WGS sequence"/>
</dbReference>
<accession>A0A026VWW7</accession>
<keyword evidence="1" id="KW-0433">Leucine-rich repeat</keyword>
<protein>
    <submittedName>
        <fullName evidence="7">Chaoptin</fullName>
    </submittedName>
</protein>
<evidence type="ECO:0000313" key="8">
    <source>
        <dbReference type="Proteomes" id="UP000053097"/>
    </source>
</evidence>
<dbReference type="OrthoDB" id="8731593at2759"/>
<gene>
    <name evidence="7" type="ORF">X777_14088</name>
</gene>
<organism evidence="7 8">
    <name type="scientific">Ooceraea biroi</name>
    <name type="common">Clonal raider ant</name>
    <name type="synonym">Cerapachys biroi</name>
    <dbReference type="NCBI Taxonomy" id="2015173"/>
    <lineage>
        <taxon>Eukaryota</taxon>
        <taxon>Metazoa</taxon>
        <taxon>Ecdysozoa</taxon>
        <taxon>Arthropoda</taxon>
        <taxon>Hexapoda</taxon>
        <taxon>Insecta</taxon>
        <taxon>Pterygota</taxon>
        <taxon>Neoptera</taxon>
        <taxon>Endopterygota</taxon>
        <taxon>Hymenoptera</taxon>
        <taxon>Apocrita</taxon>
        <taxon>Aculeata</taxon>
        <taxon>Formicoidea</taxon>
        <taxon>Formicidae</taxon>
        <taxon>Dorylinae</taxon>
        <taxon>Ooceraea</taxon>
    </lineage>
</organism>
<dbReference type="PROSITE" id="PS51450">
    <property type="entry name" value="LRR"/>
    <property type="match status" value="10"/>
</dbReference>
<name>A0A026VWW7_OOCBI</name>
<keyword evidence="3" id="KW-0677">Repeat</keyword>
<evidence type="ECO:0000313" key="7">
    <source>
        <dbReference type="EMBL" id="EZA48288.1"/>
    </source>
</evidence>
<dbReference type="PANTHER" id="PTHR24369">
    <property type="entry name" value="ANTIGEN BSP, PUTATIVE-RELATED"/>
    <property type="match status" value="1"/>
</dbReference>
<proteinExistence type="predicted"/>
<dbReference type="GO" id="GO:0005886">
    <property type="term" value="C:plasma membrane"/>
    <property type="evidence" value="ECO:0007669"/>
    <property type="project" value="TreeGrafter"/>
</dbReference>
<dbReference type="Pfam" id="PF13516">
    <property type="entry name" value="LRR_6"/>
    <property type="match status" value="1"/>
</dbReference>
<dbReference type="FunFam" id="3.80.10.10:FF:001164">
    <property type="entry name" value="GH01279p"/>
    <property type="match status" value="1"/>
</dbReference>
<dbReference type="SMART" id="SM00369">
    <property type="entry name" value="LRR_TYP"/>
    <property type="match status" value="28"/>
</dbReference>
<dbReference type="SMART" id="SM00365">
    <property type="entry name" value="LRR_SD22"/>
    <property type="match status" value="14"/>
</dbReference>
<evidence type="ECO:0000256" key="2">
    <source>
        <dbReference type="ARBA" id="ARBA00022729"/>
    </source>
</evidence>
<dbReference type="InterPro" id="IPR003591">
    <property type="entry name" value="Leu-rich_rpt_typical-subtyp"/>
</dbReference>
<keyword evidence="5" id="KW-0812">Transmembrane</keyword>
<evidence type="ECO:0000259" key="6">
    <source>
        <dbReference type="SMART" id="SM00082"/>
    </source>
</evidence>
<feature type="region of interest" description="Disordered" evidence="4">
    <location>
        <begin position="1100"/>
        <end position="1120"/>
    </location>
</feature>
<dbReference type="InterPro" id="IPR032675">
    <property type="entry name" value="LRR_dom_sf"/>
</dbReference>
<reference evidence="7 8" key="1">
    <citation type="journal article" date="2014" name="Curr. Biol.">
        <title>The genome of the clonal raider ant Cerapachys biroi.</title>
        <authorList>
            <person name="Oxley P.R."/>
            <person name="Ji L."/>
            <person name="Fetter-Pruneda I."/>
            <person name="McKenzie S.K."/>
            <person name="Li C."/>
            <person name="Hu H."/>
            <person name="Zhang G."/>
            <person name="Kronauer D.J."/>
        </authorList>
    </citation>
    <scope>NUCLEOTIDE SEQUENCE [LARGE SCALE GENOMIC DNA]</scope>
</reference>
<dbReference type="SUPFAM" id="SSF52058">
    <property type="entry name" value="L domain-like"/>
    <property type="match status" value="5"/>
</dbReference>
<evidence type="ECO:0000256" key="3">
    <source>
        <dbReference type="ARBA" id="ARBA00022737"/>
    </source>
</evidence>
<dbReference type="OMA" id="VSEMAFH"/>
<dbReference type="EMBL" id="KK107652">
    <property type="protein sequence ID" value="EZA48288.1"/>
    <property type="molecule type" value="Genomic_DNA"/>
</dbReference>
<feature type="compositionally biased region" description="Low complexity" evidence="4">
    <location>
        <begin position="1103"/>
        <end position="1120"/>
    </location>
</feature>
<dbReference type="InterPro" id="IPR001611">
    <property type="entry name" value="Leu-rich_rpt"/>
</dbReference>
<sequence>MNCDQVIFTHDTVNVLRGQPIVSISQRNCGHQILPEDLINSGLNLRRLDLSRNSISRLMDRVLQAQSELRDLRLADNLLGDSLNPIFSSNEFHGMEELEILDLSRNGLRSIEEGILKGCTNLEELYLDGNNLTAVPTASLKGPRAIRVLSLAGNNIASLLRGAFTTIGESLLRLDLSDNELSHMEDGALSGVQHLLFLNISHNSLSRFNSDVFKGAFSLLQLDLSANFLQEFPTDALRHLTDLKFLNISNNLITEIERIHLSGLTELQVLDLSRNNIGRLGVNTFSSLSALTRLDLSLNALRTIEESCFEGLTRLKWLSLQDNNILLVPALALTRLPSLVHLHVQFNRIAALSTELIRATSTNLVTLGLTRNLVREIPARLFYNFENLISIELSGNMLSVISQNTFAGLEDTLLKLDVSYNKLTAISELPLRNLLSLNLAGNQLKRVSPETFKYLHRLQYLNLSSNPLYGGFPPIFPSSLISLDISYTELKILPTVLFLNLESLERISLAGNQLQEIDEGTFQHLYNLTTLDLSYNAIEHINNGAFVSLINLYSLNLRGNKLTSFAGEHFNTGTGLEILDLSNNLISQLSPTAFVIHPRLRRLDLSGNQFIQFPSDFVKSLQFLERLDLSGNMLRHVNEFAFSQMGRLRALDLSHNKIESVDELAFHNSTQLQSLDLSSNVLETLSERTMEGLLRLENLDLHDNRLASLPETIFDPSRIRVVERINLSGNRFNEIPIRVLQRQSASLVSLKIARNRMVEVFTQDIVNNVKELDLSENPLSENAVRGILGEAKILRSLNLARTGIKTIPRLETPFLKHLNLSGNAIADIKPITLERTTMLESLDVSRNRLADFTNLISTFKILPVLQSLDVSDNEVKTINESSFDGLSALRFLRMANLPNCTRIERNAFRSLTRLRSLRAYNYPKLGYFDVQGILKPMTRLETLDVEIKDSSVGNEQLSVRTHPHLRELTLRGERLRSVLSSSLVGVRGPRLSLGLKNTSVDSIPTALFFPVPRSTKVALDVSGSKFTSLPAQLLAALDERGGSVRISGLESNPINCSCEAKHLWRWLRLSSNRKPTVVCASPEHVAGMLLNNLTEEHLSCDRTTPTKSTQTTETTPSTKLTTPEPEIIWTVAPTVQNNRNKHYNDHTGTSTMGNISSTDDTLIIGIVGGVVAFIAIIVIAICICRLRWSGQMNEARMAAMAASSIHEASMIRPASAYSGKMNPHDVYVSSYNGSTLGRAGNGSIPPATPVQMMPYVQPMHAMHAMGPPSPPSSQQVYGYYDTSPFSVYVTENKLDR</sequence>
<evidence type="ECO:0000256" key="4">
    <source>
        <dbReference type="SAM" id="MobiDB-lite"/>
    </source>
</evidence>
<dbReference type="Gene3D" id="3.80.10.10">
    <property type="entry name" value="Ribonuclease Inhibitor"/>
    <property type="match status" value="8"/>
</dbReference>
<keyword evidence="5" id="KW-0472">Membrane</keyword>
<dbReference type="PANTHER" id="PTHR24369:SF210">
    <property type="entry name" value="CHAOPTIN-RELATED"/>
    <property type="match status" value="1"/>
</dbReference>
<dbReference type="STRING" id="2015173.A0A026VWW7"/>
<evidence type="ECO:0000256" key="5">
    <source>
        <dbReference type="SAM" id="Phobius"/>
    </source>
</evidence>
<dbReference type="SMART" id="SM00082">
    <property type="entry name" value="LRRCT"/>
    <property type="match status" value="1"/>
</dbReference>
<dbReference type="Pfam" id="PF00560">
    <property type="entry name" value="LRR_1"/>
    <property type="match status" value="3"/>
</dbReference>
<feature type="transmembrane region" description="Helical" evidence="5">
    <location>
        <begin position="1162"/>
        <end position="1186"/>
    </location>
</feature>
<dbReference type="InterPro" id="IPR050541">
    <property type="entry name" value="LRR_TM_domain-containing"/>
</dbReference>
<dbReference type="Pfam" id="PF13855">
    <property type="entry name" value="LRR_8"/>
    <property type="match status" value="7"/>
</dbReference>
<feature type="domain" description="LRRCT" evidence="6">
    <location>
        <begin position="1052"/>
        <end position="1101"/>
    </location>
</feature>
<keyword evidence="5" id="KW-1133">Transmembrane helix</keyword>
<dbReference type="InterPro" id="IPR000483">
    <property type="entry name" value="Cys-rich_flank_reg_C"/>
</dbReference>
<evidence type="ECO:0000256" key="1">
    <source>
        <dbReference type="ARBA" id="ARBA00022614"/>
    </source>
</evidence>
<keyword evidence="2" id="KW-0732">Signal</keyword>